<proteinExistence type="inferred from homology"/>
<comment type="similarity">
    <text evidence="2 7 8">Belongs to the chorismate synthase family.</text>
</comment>
<dbReference type="Proteomes" id="UP000650524">
    <property type="component" value="Unassembled WGS sequence"/>
</dbReference>
<keyword evidence="5 7" id="KW-0057">Aromatic amino acid biosynthesis</keyword>
<gene>
    <name evidence="7 9" type="primary">aroC</name>
    <name evidence="9" type="ORF">H8E19_01440</name>
</gene>
<dbReference type="InterPro" id="IPR020541">
    <property type="entry name" value="Chorismate_synthase_CS"/>
</dbReference>
<dbReference type="EMBL" id="JACNJD010000076">
    <property type="protein sequence ID" value="MBC8176040.1"/>
    <property type="molecule type" value="Genomic_DNA"/>
</dbReference>
<dbReference type="GO" id="GO:0010181">
    <property type="term" value="F:FMN binding"/>
    <property type="evidence" value="ECO:0007669"/>
    <property type="project" value="TreeGrafter"/>
</dbReference>
<dbReference type="AlphaFoldDB" id="A0A8J6MWP1"/>
<reference evidence="9 10" key="1">
    <citation type="submission" date="2020-08" db="EMBL/GenBank/DDBJ databases">
        <title>Bridging the membrane lipid divide: bacteria of the FCB group superphylum have the potential to synthesize archaeal ether lipids.</title>
        <authorList>
            <person name="Villanueva L."/>
            <person name="Von Meijenfeldt F.A.B."/>
            <person name="Westbye A.B."/>
            <person name="Yadav S."/>
            <person name="Hopmans E.C."/>
            <person name="Dutilh B.E."/>
            <person name="Sinninghe Damste J.S."/>
        </authorList>
    </citation>
    <scope>NUCLEOTIDE SEQUENCE [LARGE SCALE GENOMIC DNA]</scope>
    <source>
        <strain evidence="9">NIOZ-UU27</strain>
    </source>
</reference>
<keyword evidence="6 7" id="KW-0456">Lyase</keyword>
<dbReference type="NCBIfam" id="TIGR00033">
    <property type="entry name" value="aroC"/>
    <property type="match status" value="1"/>
</dbReference>
<dbReference type="GO" id="GO:0008652">
    <property type="term" value="P:amino acid biosynthetic process"/>
    <property type="evidence" value="ECO:0007669"/>
    <property type="project" value="UniProtKB-KW"/>
</dbReference>
<dbReference type="CDD" id="cd07304">
    <property type="entry name" value="Chorismate_synthase"/>
    <property type="match status" value="1"/>
</dbReference>
<feature type="binding site" evidence="7">
    <location>
        <begin position="125"/>
        <end position="127"/>
    </location>
    <ligand>
        <name>FMN</name>
        <dbReference type="ChEBI" id="CHEBI:58210"/>
    </ligand>
</feature>
<dbReference type="InterPro" id="IPR000453">
    <property type="entry name" value="Chorismate_synth"/>
</dbReference>
<dbReference type="HAMAP" id="MF_00300">
    <property type="entry name" value="Chorismate_synth"/>
    <property type="match status" value="1"/>
</dbReference>
<comment type="caution">
    <text evidence="9">The sequence shown here is derived from an EMBL/GenBank/DDBJ whole genome shotgun (WGS) entry which is preliminary data.</text>
</comment>
<evidence type="ECO:0000256" key="7">
    <source>
        <dbReference type="HAMAP-Rule" id="MF_00300"/>
    </source>
</evidence>
<comment type="function">
    <text evidence="7">Catalyzes the anti-1,4-elimination of the C-3 phosphate and the C-6 proR hydrogen from 5-enolpyruvylshikimate-3-phosphate (EPSP) to yield chorismate, which is the branch point compound that serves as the starting substrate for the three terminal pathways of aromatic amino acid biosynthesis. This reaction introduces a second double bond into the aromatic ring system.</text>
</comment>
<dbReference type="UniPathway" id="UPA00053">
    <property type="reaction ID" value="UER00090"/>
</dbReference>
<evidence type="ECO:0000256" key="4">
    <source>
        <dbReference type="ARBA" id="ARBA00022605"/>
    </source>
</evidence>
<keyword evidence="7" id="KW-0285">Flavoprotein</keyword>
<sequence>MAGNSFGQAFRITTFGESHGKGIGAVIDGCPSGIPLSDKDFVKEMSRRRPGRTSIDTPRSETDRVEALSGVFEGFTTGTPIALLIHNHDVKSEPYEILRKLFRPGHADYTYFKKYGHFDFRGGGRSSARETAARVAAGVVAQKILDPLDMVITGYTLELGGIRAEDIDLEAINTNPFYCPDVAVIDKMREVILRAKDEGDSIGGIVEVRVRGCPAGLGEPVFDKLSADLAKAVMSVGAVKGVEIGAGFETARLKGSENNDPIIPTGFKTNNAGGILGGISNGDDIILRTAVKPIPSIMIDQETIDREGRPDRLRLTGRFDTSAVPRIVPVLEAMVRIVLADHYLRAKSNAINQEKGC</sequence>
<evidence type="ECO:0000256" key="3">
    <source>
        <dbReference type="ARBA" id="ARBA00013036"/>
    </source>
</evidence>
<organism evidence="9 10">
    <name type="scientific">Candidatus Desulfacyla euxinica</name>
    <dbReference type="NCBI Taxonomy" id="2841693"/>
    <lineage>
        <taxon>Bacteria</taxon>
        <taxon>Deltaproteobacteria</taxon>
        <taxon>Candidatus Desulfacyla</taxon>
    </lineage>
</organism>
<keyword evidence="4 7" id="KW-0028">Amino-acid biosynthesis</keyword>
<comment type="catalytic activity">
    <reaction evidence="7 8">
        <text>5-O-(1-carboxyvinyl)-3-phosphoshikimate = chorismate + phosphate</text>
        <dbReference type="Rhea" id="RHEA:21020"/>
        <dbReference type="ChEBI" id="CHEBI:29748"/>
        <dbReference type="ChEBI" id="CHEBI:43474"/>
        <dbReference type="ChEBI" id="CHEBI:57701"/>
        <dbReference type="EC" id="4.2.3.5"/>
    </reaction>
</comment>
<dbReference type="PANTHER" id="PTHR21085:SF0">
    <property type="entry name" value="CHORISMATE SYNTHASE"/>
    <property type="match status" value="1"/>
</dbReference>
<comment type="subunit">
    <text evidence="7">Homotetramer.</text>
</comment>
<feature type="binding site" evidence="7">
    <location>
        <position position="48"/>
    </location>
    <ligand>
        <name>NADP(+)</name>
        <dbReference type="ChEBI" id="CHEBI:58349"/>
    </ligand>
</feature>
<dbReference type="Gene3D" id="3.60.150.10">
    <property type="entry name" value="Chorismate synthase AroC"/>
    <property type="match status" value="1"/>
</dbReference>
<feature type="binding site" evidence="7">
    <location>
        <begin position="292"/>
        <end position="296"/>
    </location>
    <ligand>
        <name>FMN</name>
        <dbReference type="ChEBI" id="CHEBI:58210"/>
    </ligand>
</feature>
<dbReference type="PROSITE" id="PS00787">
    <property type="entry name" value="CHORISMATE_SYNTHASE_1"/>
    <property type="match status" value="1"/>
</dbReference>
<dbReference type="GO" id="GO:0005829">
    <property type="term" value="C:cytosol"/>
    <property type="evidence" value="ECO:0007669"/>
    <property type="project" value="TreeGrafter"/>
</dbReference>
<dbReference type="PIRSF" id="PIRSF001456">
    <property type="entry name" value="Chorismate_synth"/>
    <property type="match status" value="1"/>
</dbReference>
<comment type="cofactor">
    <cofactor evidence="7 8">
        <name>FMNH2</name>
        <dbReference type="ChEBI" id="CHEBI:57618"/>
    </cofactor>
    <text evidence="7 8">Reduced FMN (FMNH(2)).</text>
</comment>
<dbReference type="EC" id="4.2.3.5" evidence="3 7"/>
<evidence type="ECO:0000313" key="10">
    <source>
        <dbReference type="Proteomes" id="UP000650524"/>
    </source>
</evidence>
<evidence type="ECO:0000313" key="9">
    <source>
        <dbReference type="EMBL" id="MBC8176040.1"/>
    </source>
</evidence>
<evidence type="ECO:0000256" key="6">
    <source>
        <dbReference type="ARBA" id="ARBA00023239"/>
    </source>
</evidence>
<protein>
    <recommendedName>
        <fullName evidence="3 7">Chorismate synthase</fullName>
        <shortName evidence="7">CS</shortName>
        <ecNumber evidence="3 7">4.2.3.5</ecNumber>
    </recommendedName>
    <alternativeName>
        <fullName evidence="7">5-enolpyruvylshikimate-3-phosphate phospholyase</fullName>
    </alternativeName>
</protein>
<dbReference type="GO" id="GO:0004107">
    <property type="term" value="F:chorismate synthase activity"/>
    <property type="evidence" value="ECO:0007669"/>
    <property type="project" value="UniProtKB-UniRule"/>
</dbReference>
<feature type="binding site" evidence="7">
    <location>
        <position position="318"/>
    </location>
    <ligand>
        <name>FMN</name>
        <dbReference type="ChEBI" id="CHEBI:58210"/>
    </ligand>
</feature>
<dbReference type="InterPro" id="IPR035904">
    <property type="entry name" value="Chorismate_synth_AroC_sf"/>
</dbReference>
<dbReference type="NCBIfam" id="NF003793">
    <property type="entry name" value="PRK05382.1"/>
    <property type="match status" value="1"/>
</dbReference>
<evidence type="ECO:0000256" key="1">
    <source>
        <dbReference type="ARBA" id="ARBA00005044"/>
    </source>
</evidence>
<evidence type="ECO:0000256" key="5">
    <source>
        <dbReference type="ARBA" id="ARBA00023141"/>
    </source>
</evidence>
<name>A0A8J6MWP1_9DELT</name>
<dbReference type="GO" id="GO:0009423">
    <property type="term" value="P:chorismate biosynthetic process"/>
    <property type="evidence" value="ECO:0007669"/>
    <property type="project" value="UniProtKB-UniRule"/>
</dbReference>
<accession>A0A8J6MWP1</accession>
<evidence type="ECO:0000256" key="2">
    <source>
        <dbReference type="ARBA" id="ARBA00008014"/>
    </source>
</evidence>
<comment type="pathway">
    <text evidence="1 7 8">Metabolic intermediate biosynthesis; chorismate biosynthesis; chorismate from D-erythrose 4-phosphate and phosphoenolpyruvate: step 7/7.</text>
</comment>
<dbReference type="PROSITE" id="PS00788">
    <property type="entry name" value="CHORISMATE_SYNTHASE_2"/>
    <property type="match status" value="1"/>
</dbReference>
<keyword evidence="7" id="KW-0274">FAD</keyword>
<comment type="caution">
    <text evidence="7">Lacks conserved residue(s) required for the propagation of feature annotation.</text>
</comment>
<dbReference type="GO" id="GO:0009073">
    <property type="term" value="P:aromatic amino acid family biosynthetic process"/>
    <property type="evidence" value="ECO:0007669"/>
    <property type="project" value="UniProtKB-KW"/>
</dbReference>
<keyword evidence="7" id="KW-0288">FMN</keyword>
<evidence type="ECO:0000256" key="8">
    <source>
        <dbReference type="RuleBase" id="RU000605"/>
    </source>
</evidence>
<feature type="binding site" evidence="7">
    <location>
        <position position="277"/>
    </location>
    <ligand>
        <name>FMN</name>
        <dbReference type="ChEBI" id="CHEBI:58210"/>
    </ligand>
</feature>
<dbReference type="PANTHER" id="PTHR21085">
    <property type="entry name" value="CHORISMATE SYNTHASE"/>
    <property type="match status" value="1"/>
</dbReference>
<keyword evidence="7" id="KW-0521">NADP</keyword>
<dbReference type="SUPFAM" id="SSF103263">
    <property type="entry name" value="Chorismate synthase, AroC"/>
    <property type="match status" value="1"/>
</dbReference>
<dbReference type="Pfam" id="PF01264">
    <property type="entry name" value="Chorismate_synt"/>
    <property type="match status" value="1"/>
</dbReference>